<dbReference type="Pfam" id="PF05746">
    <property type="entry name" value="DALR_1"/>
    <property type="match status" value="1"/>
</dbReference>
<dbReference type="PANTHER" id="PTHR16043">
    <property type="entry name" value="DALRD3 PROTEIN"/>
    <property type="match status" value="1"/>
</dbReference>
<dbReference type="InterPro" id="IPR009080">
    <property type="entry name" value="tRNAsynth_Ia_anticodon-bd"/>
</dbReference>
<dbReference type="InterPro" id="IPR037380">
    <property type="entry name" value="DALRD3"/>
</dbReference>
<dbReference type="InterPro" id="IPR008909">
    <property type="entry name" value="DALR_anticod-bd"/>
</dbReference>
<reference evidence="2 3" key="1">
    <citation type="submission" date="2023-11" db="EMBL/GenBank/DDBJ databases">
        <authorList>
            <person name="Hedman E."/>
            <person name="Englund M."/>
            <person name="Stromberg M."/>
            <person name="Nyberg Akerstrom W."/>
            <person name="Nylinder S."/>
            <person name="Jareborg N."/>
            <person name="Kallberg Y."/>
            <person name="Kronander E."/>
        </authorList>
    </citation>
    <scope>NUCLEOTIDE SEQUENCE [LARGE SCALE GENOMIC DNA]</scope>
</reference>
<dbReference type="Proteomes" id="UP001314205">
    <property type="component" value="Unassembled WGS sequence"/>
</dbReference>
<dbReference type="PANTHER" id="PTHR16043:SF1">
    <property type="entry name" value="DALR ANTICODON-BINDING DOMAIN-CONTAINING PROTEIN 3"/>
    <property type="match status" value="1"/>
</dbReference>
<evidence type="ECO:0000259" key="1">
    <source>
        <dbReference type="SMART" id="SM00836"/>
    </source>
</evidence>
<evidence type="ECO:0000313" key="2">
    <source>
        <dbReference type="EMBL" id="CAK1585146.1"/>
    </source>
</evidence>
<dbReference type="SMART" id="SM00836">
    <property type="entry name" value="DALR_1"/>
    <property type="match status" value="1"/>
</dbReference>
<dbReference type="SUPFAM" id="SSF47323">
    <property type="entry name" value="Anticodon-binding domain of a subclass of class I aminoacyl-tRNA synthetases"/>
    <property type="match status" value="1"/>
</dbReference>
<protein>
    <recommendedName>
        <fullName evidence="1">DALR anticodon binding domain-containing protein</fullName>
    </recommendedName>
</protein>
<dbReference type="GO" id="GO:0006420">
    <property type="term" value="P:arginyl-tRNA aminoacylation"/>
    <property type="evidence" value="ECO:0007669"/>
    <property type="project" value="InterPro"/>
</dbReference>
<organism evidence="2 3">
    <name type="scientific">Parnassius mnemosyne</name>
    <name type="common">clouded apollo</name>
    <dbReference type="NCBI Taxonomy" id="213953"/>
    <lineage>
        <taxon>Eukaryota</taxon>
        <taxon>Metazoa</taxon>
        <taxon>Ecdysozoa</taxon>
        <taxon>Arthropoda</taxon>
        <taxon>Hexapoda</taxon>
        <taxon>Insecta</taxon>
        <taxon>Pterygota</taxon>
        <taxon>Neoptera</taxon>
        <taxon>Endopterygota</taxon>
        <taxon>Lepidoptera</taxon>
        <taxon>Glossata</taxon>
        <taxon>Ditrysia</taxon>
        <taxon>Papilionoidea</taxon>
        <taxon>Papilionidae</taxon>
        <taxon>Parnassiinae</taxon>
        <taxon>Parnassini</taxon>
        <taxon>Parnassius</taxon>
        <taxon>Driopa</taxon>
    </lineage>
</organism>
<dbReference type="GO" id="GO:0004814">
    <property type="term" value="F:arginine-tRNA ligase activity"/>
    <property type="evidence" value="ECO:0007669"/>
    <property type="project" value="InterPro"/>
</dbReference>
<dbReference type="GO" id="GO:0106217">
    <property type="term" value="P:tRNA C3-cytosine methylation"/>
    <property type="evidence" value="ECO:0007669"/>
    <property type="project" value="TreeGrafter"/>
</dbReference>
<gene>
    <name evidence="2" type="ORF">PARMNEM_LOCUS6277</name>
</gene>
<proteinExistence type="predicted"/>
<dbReference type="GO" id="GO:0005524">
    <property type="term" value="F:ATP binding"/>
    <property type="evidence" value="ECO:0007669"/>
    <property type="project" value="InterPro"/>
</dbReference>
<dbReference type="Gene3D" id="1.10.730.10">
    <property type="entry name" value="Isoleucyl-tRNA Synthetase, Domain 1"/>
    <property type="match status" value="1"/>
</dbReference>
<dbReference type="EMBL" id="CAVLGL010000079">
    <property type="protein sequence ID" value="CAK1585146.1"/>
    <property type="molecule type" value="Genomic_DNA"/>
</dbReference>
<name>A0AAV1KQ45_9NEOP</name>
<dbReference type="AlphaFoldDB" id="A0AAV1KQ45"/>
<feature type="domain" description="DALR anticodon binding" evidence="1">
    <location>
        <begin position="282"/>
        <end position="418"/>
    </location>
</feature>
<evidence type="ECO:0000313" key="3">
    <source>
        <dbReference type="Proteomes" id="UP001314205"/>
    </source>
</evidence>
<keyword evidence="3" id="KW-1185">Reference proteome</keyword>
<sequence>MLEDPVFIITRNIYQFLIGNYEDIKGMLVKKHSVNLQTQGEFSFPNTVKSWHEYINTNTNSELKDFTLLNSIGKETMDIIITSQEWVIPIIDAKKIKDRIHIFLDRNRGVKVGLTSAIQNNNSISNKLSGNTFFSLVDKLCEGSCITSLRLKCLSDVINHLLVINSTHLPQASNIVLTSKSSNQKNYEGRLVLCGTVLNANTSVKENALNGEDFIRLRQNELTLIAQHKYGVRVATDTKWKEFISHLGESAVTFELLQTKPSCAVKINFDVSSGSSRGAAFILYNCARLETIIRTYNERVNEGTYPPLPEFEKTDFTLLTQEEEWCLIFNYILGLPSLLKNCVEINDHTCDFRPHLICGFLSSMVRLISQYYRKTRILTEPRKHLLPVMFARLHMLKILNETLKICLRVLNIKSVSQM</sequence>
<dbReference type="GO" id="GO:0000049">
    <property type="term" value="F:tRNA binding"/>
    <property type="evidence" value="ECO:0007669"/>
    <property type="project" value="TreeGrafter"/>
</dbReference>
<comment type="caution">
    <text evidence="2">The sequence shown here is derived from an EMBL/GenBank/DDBJ whole genome shotgun (WGS) entry which is preliminary data.</text>
</comment>
<accession>A0AAV1KQ45</accession>